<dbReference type="Proteomes" id="UP000605676">
    <property type="component" value="Unassembled WGS sequence"/>
</dbReference>
<proteinExistence type="predicted"/>
<protein>
    <submittedName>
        <fullName evidence="2">Helix-turn-helix domain-containing protein</fullName>
    </submittedName>
</protein>
<dbReference type="InterPro" id="IPR009061">
    <property type="entry name" value="DNA-bd_dom_put_sf"/>
</dbReference>
<name>A0ABS1HG74_9BACT</name>
<dbReference type="RefSeq" id="WP_200463901.1">
    <property type="nucleotide sequence ID" value="NZ_JAENRR010000008.1"/>
</dbReference>
<comment type="caution">
    <text evidence="2">The sequence shown here is derived from an EMBL/GenBank/DDBJ whole genome shotgun (WGS) entry which is preliminary data.</text>
</comment>
<dbReference type="PANTHER" id="PTHR34585">
    <property type="match status" value="1"/>
</dbReference>
<dbReference type="PANTHER" id="PTHR34585:SF22">
    <property type="entry name" value="HELIX-TURN-HELIX DOMAIN-CONTAINING PROTEIN"/>
    <property type="match status" value="1"/>
</dbReference>
<reference evidence="2 3" key="1">
    <citation type="submission" date="2021-01" db="EMBL/GenBank/DDBJ databases">
        <title>Carboxyliciviraga sp.nov., isolated from coastal sediments.</title>
        <authorList>
            <person name="Lu D."/>
            <person name="Zhang T."/>
        </authorList>
    </citation>
    <scope>NUCLEOTIDE SEQUENCE [LARGE SCALE GENOMIC DNA]</scope>
    <source>
        <strain evidence="2 3">N1Y132</strain>
    </source>
</reference>
<dbReference type="SUPFAM" id="SSF46955">
    <property type="entry name" value="Putative DNA-binding domain"/>
    <property type="match status" value="1"/>
</dbReference>
<sequence>MSIEVLTTEDLKAFKTELLSEIKKLLLSQDAAQTKQWLKTKEVLRILRISPNTLTNMRISGDLPATKIGGIYYYNYQDIQQMLLQNKQSF</sequence>
<accession>A0ABS1HG74</accession>
<evidence type="ECO:0000313" key="2">
    <source>
        <dbReference type="EMBL" id="MBK3516670.1"/>
    </source>
</evidence>
<dbReference type="Pfam" id="PF12728">
    <property type="entry name" value="HTH_17"/>
    <property type="match status" value="1"/>
</dbReference>
<dbReference type="EMBL" id="JAENRR010000008">
    <property type="protein sequence ID" value="MBK3516670.1"/>
    <property type="molecule type" value="Genomic_DNA"/>
</dbReference>
<organism evidence="2 3">
    <name type="scientific">Carboxylicivirga marina</name>
    <dbReference type="NCBI Taxonomy" id="2800988"/>
    <lineage>
        <taxon>Bacteria</taxon>
        <taxon>Pseudomonadati</taxon>
        <taxon>Bacteroidota</taxon>
        <taxon>Bacteroidia</taxon>
        <taxon>Marinilabiliales</taxon>
        <taxon>Marinilabiliaceae</taxon>
        <taxon>Carboxylicivirga</taxon>
    </lineage>
</organism>
<evidence type="ECO:0000313" key="3">
    <source>
        <dbReference type="Proteomes" id="UP000605676"/>
    </source>
</evidence>
<evidence type="ECO:0000259" key="1">
    <source>
        <dbReference type="Pfam" id="PF12728"/>
    </source>
</evidence>
<keyword evidence="3" id="KW-1185">Reference proteome</keyword>
<feature type="domain" description="Helix-turn-helix" evidence="1">
    <location>
        <begin position="37"/>
        <end position="86"/>
    </location>
</feature>
<dbReference type="InterPro" id="IPR041657">
    <property type="entry name" value="HTH_17"/>
</dbReference>
<gene>
    <name evidence="2" type="ORF">JIV24_04895</name>
</gene>